<dbReference type="Proteomes" id="UP000729402">
    <property type="component" value="Unassembled WGS sequence"/>
</dbReference>
<dbReference type="PANTHER" id="PTHR31354:SF2">
    <property type="entry name" value="OS01G0793500 PROTEIN"/>
    <property type="match status" value="1"/>
</dbReference>
<dbReference type="PANTHER" id="PTHR31354">
    <property type="entry name" value="OS01G0793500 PROTEIN"/>
    <property type="match status" value="1"/>
</dbReference>
<gene>
    <name evidence="1" type="ORF">GUJ93_ZPchr0001g31910</name>
</gene>
<reference evidence="1" key="2">
    <citation type="submission" date="2021-02" db="EMBL/GenBank/DDBJ databases">
        <authorList>
            <person name="Kimball J.A."/>
            <person name="Haas M.W."/>
            <person name="Macchietto M."/>
            <person name="Kono T."/>
            <person name="Duquette J."/>
            <person name="Shao M."/>
        </authorList>
    </citation>
    <scope>NUCLEOTIDE SEQUENCE</scope>
    <source>
        <tissue evidence="1">Fresh leaf tissue</tissue>
    </source>
</reference>
<reference evidence="1" key="1">
    <citation type="journal article" date="2021" name="bioRxiv">
        <title>Whole Genome Assembly and Annotation of Northern Wild Rice, Zizania palustris L., Supports a Whole Genome Duplication in the Zizania Genus.</title>
        <authorList>
            <person name="Haas M."/>
            <person name="Kono T."/>
            <person name="Macchietto M."/>
            <person name="Millas R."/>
            <person name="McGilp L."/>
            <person name="Shao M."/>
            <person name="Duquette J."/>
            <person name="Hirsch C.N."/>
            <person name="Kimball J."/>
        </authorList>
    </citation>
    <scope>NUCLEOTIDE SEQUENCE</scope>
    <source>
        <tissue evidence="1">Fresh leaf tissue</tissue>
    </source>
</reference>
<accession>A0A8J5VPH7</accession>
<dbReference type="OrthoDB" id="685927at2759"/>
<name>A0A8J5VPH7_ZIZPA</name>
<protein>
    <submittedName>
        <fullName evidence="1">Uncharacterized protein</fullName>
    </submittedName>
</protein>
<evidence type="ECO:0000313" key="2">
    <source>
        <dbReference type="Proteomes" id="UP000729402"/>
    </source>
</evidence>
<comment type="caution">
    <text evidence="1">The sequence shown here is derived from an EMBL/GenBank/DDBJ whole genome shotgun (WGS) entry which is preliminary data.</text>
</comment>
<evidence type="ECO:0000313" key="1">
    <source>
        <dbReference type="EMBL" id="KAG8055128.1"/>
    </source>
</evidence>
<sequence length="103" mass="11279">MDVLPLLPRSVAMAVLRKLRGVADIFPVFVGSASGSARPDAVSARLEWKGACFYENGAWLEFHNDSGSKYGGGTLHIEVRADDDTVQATKKFMSTLSFFHFNP</sequence>
<proteinExistence type="predicted"/>
<dbReference type="EMBL" id="JAAALK010000288">
    <property type="protein sequence ID" value="KAG8055128.1"/>
    <property type="molecule type" value="Genomic_DNA"/>
</dbReference>
<organism evidence="1 2">
    <name type="scientific">Zizania palustris</name>
    <name type="common">Northern wild rice</name>
    <dbReference type="NCBI Taxonomy" id="103762"/>
    <lineage>
        <taxon>Eukaryota</taxon>
        <taxon>Viridiplantae</taxon>
        <taxon>Streptophyta</taxon>
        <taxon>Embryophyta</taxon>
        <taxon>Tracheophyta</taxon>
        <taxon>Spermatophyta</taxon>
        <taxon>Magnoliopsida</taxon>
        <taxon>Liliopsida</taxon>
        <taxon>Poales</taxon>
        <taxon>Poaceae</taxon>
        <taxon>BOP clade</taxon>
        <taxon>Oryzoideae</taxon>
        <taxon>Oryzeae</taxon>
        <taxon>Zizaniinae</taxon>
        <taxon>Zizania</taxon>
    </lineage>
</organism>
<keyword evidence="2" id="KW-1185">Reference proteome</keyword>
<dbReference type="AlphaFoldDB" id="A0A8J5VPH7"/>